<dbReference type="Pfam" id="PF00578">
    <property type="entry name" value="AhpC-TSA"/>
    <property type="match status" value="1"/>
</dbReference>
<dbReference type="PANTHER" id="PTHR42852">
    <property type="entry name" value="THIOL:DISULFIDE INTERCHANGE PROTEIN DSBE"/>
    <property type="match status" value="1"/>
</dbReference>
<dbReference type="PROSITE" id="PS00194">
    <property type="entry name" value="THIOREDOXIN_1"/>
    <property type="match status" value="1"/>
</dbReference>
<dbReference type="PANTHER" id="PTHR42852:SF6">
    <property type="entry name" value="THIOL:DISULFIDE INTERCHANGE PROTEIN DSBE"/>
    <property type="match status" value="1"/>
</dbReference>
<dbReference type="Gene3D" id="3.40.30.10">
    <property type="entry name" value="Glutaredoxin"/>
    <property type="match status" value="1"/>
</dbReference>
<evidence type="ECO:0000313" key="7">
    <source>
        <dbReference type="Proteomes" id="UP000622475"/>
    </source>
</evidence>
<feature type="domain" description="Thioredoxin" evidence="5">
    <location>
        <begin position="232"/>
        <end position="373"/>
    </location>
</feature>
<dbReference type="GO" id="GO:0016209">
    <property type="term" value="F:antioxidant activity"/>
    <property type="evidence" value="ECO:0007669"/>
    <property type="project" value="InterPro"/>
</dbReference>
<keyword evidence="4" id="KW-0676">Redox-active center</keyword>
<comment type="caution">
    <text evidence="6">The sequence shown here is derived from an EMBL/GenBank/DDBJ whole genome shotgun (WGS) entry which is preliminary data.</text>
</comment>
<dbReference type="PROSITE" id="PS51352">
    <property type="entry name" value="THIOREDOXIN_2"/>
    <property type="match status" value="1"/>
</dbReference>
<organism evidence="6 7">
    <name type="scientific">Mucilaginibacter myungsuensis</name>
    <dbReference type="NCBI Taxonomy" id="649104"/>
    <lineage>
        <taxon>Bacteria</taxon>
        <taxon>Pseudomonadati</taxon>
        <taxon>Bacteroidota</taxon>
        <taxon>Sphingobacteriia</taxon>
        <taxon>Sphingobacteriales</taxon>
        <taxon>Sphingobacteriaceae</taxon>
        <taxon>Mucilaginibacter</taxon>
    </lineage>
</organism>
<sequence>MKNRFIGAAALLSLAIASCGDKDNFHINGELQNPGEVKKVYLLEADSARVNVVDSTNLSEDGKFSFKRPSLFANLYKLRIGNAVFDMIAENGDDIKFKTDLKDEKHAYEISGSKESEKIQEFNKINSSFGAKLEKISTDYQAAAEKVGGESDSLINIYKPQFMALMDEQSKEILKFVNENKTSLAAFYAATSLNPTRYEKELVTYADDIKDEFKTNKGVQSFIKQMELIKPISVGHKAPDFEIPGLNNKPLKLSDYKGKYVLIDFWASWCAPCRAEMPNVVKQYNKFKSKGLEVIGVSLDKEKAPWEASVKTMNMTWPQGSELLEWEGPTSRAYMVQAIPANFLLDPQGNIVAKNLVGTDLEDFLNKTFSKGE</sequence>
<gene>
    <name evidence="6" type="ORF">IRJ16_20555</name>
</gene>
<dbReference type="InterPro" id="IPR013766">
    <property type="entry name" value="Thioredoxin_domain"/>
</dbReference>
<reference evidence="6" key="1">
    <citation type="submission" date="2020-10" db="EMBL/GenBank/DDBJ databases">
        <title>Mucilaginibacter mali sp. nov., isolated from rhizosphere soil of apple orchard.</title>
        <authorList>
            <person name="Lee J.-S."/>
            <person name="Kim H.S."/>
            <person name="Kim J.-S."/>
        </authorList>
    </citation>
    <scope>NUCLEOTIDE SEQUENCE</scope>
    <source>
        <strain evidence="6">KCTC 22746</strain>
    </source>
</reference>
<keyword evidence="7" id="KW-1185">Reference proteome</keyword>
<dbReference type="Proteomes" id="UP000622475">
    <property type="component" value="Unassembled WGS sequence"/>
</dbReference>
<evidence type="ECO:0000256" key="2">
    <source>
        <dbReference type="ARBA" id="ARBA00022748"/>
    </source>
</evidence>
<dbReference type="GO" id="GO:0016491">
    <property type="term" value="F:oxidoreductase activity"/>
    <property type="evidence" value="ECO:0007669"/>
    <property type="project" value="InterPro"/>
</dbReference>
<dbReference type="InterPro" id="IPR050553">
    <property type="entry name" value="Thioredoxin_ResA/DsbE_sf"/>
</dbReference>
<evidence type="ECO:0000256" key="4">
    <source>
        <dbReference type="ARBA" id="ARBA00023284"/>
    </source>
</evidence>
<dbReference type="InterPro" id="IPR025380">
    <property type="entry name" value="DUF4369"/>
</dbReference>
<evidence type="ECO:0000256" key="3">
    <source>
        <dbReference type="ARBA" id="ARBA00023157"/>
    </source>
</evidence>
<evidence type="ECO:0000259" key="5">
    <source>
        <dbReference type="PROSITE" id="PS51352"/>
    </source>
</evidence>
<dbReference type="GO" id="GO:0030313">
    <property type="term" value="C:cell envelope"/>
    <property type="evidence" value="ECO:0007669"/>
    <property type="project" value="UniProtKB-SubCell"/>
</dbReference>
<comment type="subcellular location">
    <subcellularLocation>
        <location evidence="1">Cell envelope</location>
    </subcellularLocation>
</comment>
<dbReference type="SUPFAM" id="SSF52833">
    <property type="entry name" value="Thioredoxin-like"/>
    <property type="match status" value="1"/>
</dbReference>
<dbReference type="Pfam" id="PF14289">
    <property type="entry name" value="DUF4369"/>
    <property type="match status" value="1"/>
</dbReference>
<dbReference type="InterPro" id="IPR017937">
    <property type="entry name" value="Thioredoxin_CS"/>
</dbReference>
<proteinExistence type="predicted"/>
<dbReference type="InterPro" id="IPR000866">
    <property type="entry name" value="AhpC/TSA"/>
</dbReference>
<dbReference type="AlphaFoldDB" id="A0A929KYZ2"/>
<keyword evidence="3" id="KW-1015">Disulfide bond</keyword>
<dbReference type="RefSeq" id="WP_194113524.1">
    <property type="nucleotide sequence ID" value="NZ_JADFFL010000010.1"/>
</dbReference>
<evidence type="ECO:0000313" key="6">
    <source>
        <dbReference type="EMBL" id="MBE9664284.1"/>
    </source>
</evidence>
<dbReference type="GO" id="GO:0017004">
    <property type="term" value="P:cytochrome complex assembly"/>
    <property type="evidence" value="ECO:0007669"/>
    <property type="project" value="UniProtKB-KW"/>
</dbReference>
<keyword evidence="2" id="KW-0201">Cytochrome c-type biogenesis</keyword>
<evidence type="ECO:0000256" key="1">
    <source>
        <dbReference type="ARBA" id="ARBA00004196"/>
    </source>
</evidence>
<protein>
    <submittedName>
        <fullName evidence="6">AhpC/TSA family protein</fullName>
    </submittedName>
</protein>
<dbReference type="PROSITE" id="PS51257">
    <property type="entry name" value="PROKAR_LIPOPROTEIN"/>
    <property type="match status" value="1"/>
</dbReference>
<dbReference type="InterPro" id="IPR036249">
    <property type="entry name" value="Thioredoxin-like_sf"/>
</dbReference>
<name>A0A929KYZ2_9SPHI</name>
<dbReference type="CDD" id="cd02966">
    <property type="entry name" value="TlpA_like_family"/>
    <property type="match status" value="1"/>
</dbReference>
<accession>A0A929KYZ2</accession>
<dbReference type="EMBL" id="JADFFL010000010">
    <property type="protein sequence ID" value="MBE9664284.1"/>
    <property type="molecule type" value="Genomic_DNA"/>
</dbReference>